<reference evidence="3" key="1">
    <citation type="submission" date="2010-02" db="EMBL/GenBank/DDBJ databases">
        <title>Complete sequence of chromosome of Natrialba magadii ATCC 43099.</title>
        <authorList>
            <consortium name="US DOE Joint Genome Institute"/>
            <person name="Lucas S."/>
            <person name="Copeland A."/>
            <person name="Lapidus A."/>
            <person name="Cheng J.-F."/>
            <person name="Bruce D."/>
            <person name="Goodwin L."/>
            <person name="Pitluck S."/>
            <person name="Davenport K."/>
            <person name="Saunders E."/>
            <person name="Detter J.C."/>
            <person name="Han C."/>
            <person name="Tapia R."/>
            <person name="Land M."/>
            <person name="Hauser L."/>
            <person name="Kyrpides N."/>
            <person name="Mikhailova N."/>
            <person name="De Castro R.E."/>
            <person name="Maupin-Furlow J.A."/>
            <person name="Woyke T."/>
        </authorList>
    </citation>
    <scope>NUCLEOTIDE SEQUENCE [LARGE SCALE GENOMIC DNA]</scope>
    <source>
        <strain evidence="3">ATCC 43099 / DSM 3394 / CCM 3739 / CIP 104546 / IAM 13178 / JCM 8861 / NBRC 102185 / NCIMB 2190 / MS3</strain>
    </source>
</reference>
<name>D3SX21_NATMM</name>
<dbReference type="PaxDb" id="547559-Nmag_0249"/>
<proteinExistence type="predicted"/>
<dbReference type="Proteomes" id="UP000011543">
    <property type="component" value="Unassembled WGS sequence"/>
</dbReference>
<evidence type="ECO:0000313" key="4">
    <source>
        <dbReference type="Proteomes" id="UP000011543"/>
    </source>
</evidence>
<evidence type="ECO:0000313" key="1">
    <source>
        <dbReference type="EMBL" id="ADD03841.1"/>
    </source>
</evidence>
<dbReference type="HOGENOM" id="CLU_1987681_0_0_2"/>
<dbReference type="STRING" id="547559.Nmag_0249"/>
<gene>
    <name evidence="1" type="ordered locus">Nmag_0249</name>
    <name evidence="2" type="ORF">C500_01675</name>
</gene>
<reference evidence="2 4" key="3">
    <citation type="journal article" date="2014" name="PLoS Genet.">
        <title>Phylogenetically driven sequencing of extremely halophilic archaea reveals strategies for static and dynamic osmo-response.</title>
        <authorList>
            <person name="Becker E.A."/>
            <person name="Seitzer P.M."/>
            <person name="Tritt A."/>
            <person name="Larsen D."/>
            <person name="Krusor M."/>
            <person name="Yao A.I."/>
            <person name="Wu D."/>
            <person name="Madern D."/>
            <person name="Eisen J.A."/>
            <person name="Darling A.E."/>
            <person name="Facciotti M.T."/>
        </authorList>
    </citation>
    <scope>NUCLEOTIDE SEQUENCE [LARGE SCALE GENOMIC DNA]</scope>
    <source>
        <strain evidence="4">ATCC 43099 / DSM 3394 / CCM 3739 / CIP 104546 / IAM 13178 / JCM 8861 / NBRC 102185 / NCIMB 2190 / MS3</strain>
        <strain evidence="2">MS-3</strain>
    </source>
</reference>
<dbReference type="EMBL" id="AOHS01000009">
    <property type="protein sequence ID" value="ELY33501.1"/>
    <property type="molecule type" value="Genomic_DNA"/>
</dbReference>
<evidence type="ECO:0000313" key="2">
    <source>
        <dbReference type="EMBL" id="ELY33501.1"/>
    </source>
</evidence>
<reference evidence="1" key="4">
    <citation type="submission" date="2016-09" db="EMBL/GenBank/DDBJ databases">
        <authorList>
            <person name="Pfeiffer F."/>
        </authorList>
    </citation>
    <scope>NUCLEOTIDE SEQUENCE</scope>
    <source>
        <strain evidence="1">ATCC 43099</strain>
    </source>
</reference>
<dbReference type="Proteomes" id="UP000001879">
    <property type="component" value="Chromosome"/>
</dbReference>
<dbReference type="AlphaFoldDB" id="D3SX21"/>
<sequence length="125" mass="14522">MPEEATDERLDQFLRLVEEETGEEPLPDPYIGDICWFMIHYPIEFQGETFTAEFDMNLSEDDVTPQWGEILIDIPDEEQEAILDAEADKIEYSEGDEALYEFPASEDQIPELMEDLRKVHAEVYG</sequence>
<evidence type="ECO:0000313" key="3">
    <source>
        <dbReference type="Proteomes" id="UP000001879"/>
    </source>
</evidence>
<keyword evidence="3" id="KW-1185">Reference proteome</keyword>
<accession>D3SX21</accession>
<dbReference type="PATRIC" id="fig|547559.17.peg.318"/>
<dbReference type="eggNOG" id="ENOG502N5TS">
    <property type="taxonomic scope" value="Archaea"/>
</dbReference>
<organism evidence="1 3">
    <name type="scientific">Natrialba magadii (strain ATCC 43099 / DSM 3394 / CCM 3739 / CIP 104546 / IAM 13178 / JCM 8861 / NBRC 102185 / NCIMB 2190 / MS3)</name>
    <name type="common">Natronobacterium magadii</name>
    <dbReference type="NCBI Taxonomy" id="547559"/>
    <lineage>
        <taxon>Archaea</taxon>
        <taxon>Methanobacteriati</taxon>
        <taxon>Methanobacteriota</taxon>
        <taxon>Stenosarchaea group</taxon>
        <taxon>Halobacteria</taxon>
        <taxon>Halobacteriales</taxon>
        <taxon>Natrialbaceae</taxon>
        <taxon>Natrialba</taxon>
    </lineage>
</organism>
<protein>
    <submittedName>
        <fullName evidence="1">Uncharacterized protein</fullName>
    </submittedName>
</protein>
<dbReference type="EMBL" id="CP001932">
    <property type="protein sequence ID" value="ADD03841.1"/>
    <property type="molecule type" value="Genomic_DNA"/>
</dbReference>
<reference evidence="1 3" key="2">
    <citation type="journal article" date="2012" name="BMC Genomics">
        <title>A comparative genomics perspective on the genetic content of the alkaliphilic haloarchaeon Natrialba magadii ATCC 43099T.</title>
        <authorList>
            <person name="Siddaramappa S."/>
            <person name="Challacombe J.F."/>
            <person name="Decastro R.E."/>
            <person name="Pfeiffer F."/>
            <person name="Sastre D.E."/>
            <person name="Gimenez M.I."/>
            <person name="Paggi R.A."/>
            <person name="Detter J.C."/>
            <person name="Davenport K.W."/>
            <person name="Goodwin L.A."/>
            <person name="Kyrpides N."/>
            <person name="Tapia R."/>
            <person name="Pitluck S."/>
            <person name="Lucas S."/>
            <person name="Woyke T."/>
            <person name="Maupin-Furlow J.A."/>
        </authorList>
    </citation>
    <scope>NUCLEOTIDE SEQUENCE [LARGE SCALE GENOMIC DNA]</scope>
    <source>
        <strain evidence="1">ATCC 43099</strain>
        <strain evidence="3">ATCC 43099 / DSM 3394 / CCM 3739 / CIP 104546 / IAM 13178 / JCM 8861 / NBRC 102185 / NCIMB 2190 / MS3</strain>
    </source>
</reference>
<dbReference type="KEGG" id="nmg:Nmag_0249"/>
<dbReference type="GeneID" id="8823069"/>
<dbReference type="OrthoDB" id="240641at2157"/>
<dbReference type="RefSeq" id="WP_004213704.1">
    <property type="nucleotide sequence ID" value="NC_013922.1"/>
</dbReference>